<dbReference type="InterPro" id="IPR036134">
    <property type="entry name" value="Crypto/Photolyase_FAD-like_sf"/>
</dbReference>
<dbReference type="GO" id="GO:0003677">
    <property type="term" value="F:DNA binding"/>
    <property type="evidence" value="ECO:0007669"/>
    <property type="project" value="TreeGrafter"/>
</dbReference>
<dbReference type="InterPro" id="IPR006050">
    <property type="entry name" value="DNA_photolyase_N"/>
</dbReference>
<comment type="cofactor">
    <cofactor evidence="6 7">
        <name>FAD</name>
        <dbReference type="ChEBI" id="CHEBI:57692"/>
    </cofactor>
    <text evidence="6 7">Binds 1 FAD per subunit.</text>
</comment>
<keyword evidence="4 6" id="KW-0274">FAD</keyword>
<evidence type="ECO:0000256" key="2">
    <source>
        <dbReference type="ARBA" id="ARBA00017881"/>
    </source>
</evidence>
<dbReference type="InterPro" id="IPR002081">
    <property type="entry name" value="Cryptochrome/DNA_photolyase_1"/>
</dbReference>
<dbReference type="InterPro" id="IPR014133">
    <property type="entry name" value="Cry_DASH"/>
</dbReference>
<feature type="binding site" evidence="6">
    <location>
        <begin position="287"/>
        <end position="294"/>
    </location>
    <ligand>
        <name>FAD</name>
        <dbReference type="ChEBI" id="CHEBI:57692"/>
    </ligand>
</feature>
<name>A0A7K0FQD7_9SPHI</name>
<dbReference type="Gene3D" id="1.25.40.80">
    <property type="match status" value="1"/>
</dbReference>
<dbReference type="Pfam" id="PF03441">
    <property type="entry name" value="FAD_binding_7"/>
    <property type="match status" value="1"/>
</dbReference>
<evidence type="ECO:0000256" key="4">
    <source>
        <dbReference type="ARBA" id="ARBA00022827"/>
    </source>
</evidence>
<accession>A0A7K0FQD7</accession>
<keyword evidence="3 6" id="KW-0285">Flavoprotein</keyword>
<sequence length="446" mass="52159">MSGKTILVWFRNDLRIHDNEILLEATLKGTKIVPVYIFDTRYYTQTVYQTQKTGVFRAQFTIESVTDLRLSLQKLGGELLVYTGIPEQIIPEIVKKYQVDEVYHHREVASEETKISSLVEDALWKSQINLKHFIGHTLYHKEDLPFPIKDIPDVFTKFRKKAEKEGQIRSVFATPEKIIVPNNLEQTEIPSLQDLGFEEFQPDQRRAINFIGGETEGLKRLNYYLWETDFLKQYKITRNGLIGADYSSKLSPWLSAGCVSPREVYWEVKKYEKERGANDSTYWLIFELIWRDYFRFMFKKHGTQYFIQEGVKGKSQDLASNQEELFEKWKAGKTGVPFVDANMRELNLTGFMSNRGRQNVASYLVKDLKVNWTLGAAYFEEKLIDYSPSSNWGNWAYVAGVGNDPREDRYFNIPKQAKEYDPKGEYVKLWLPELSERGVETVHENY</sequence>
<dbReference type="PRINTS" id="PR00147">
    <property type="entry name" value="DNAPHOTLYASE"/>
</dbReference>
<comment type="cofactor">
    <cofactor evidence="7">
        <name>(6R)-5,10-methylene-5,6,7,8-tetrahydrofolate</name>
        <dbReference type="ChEBI" id="CHEBI:15636"/>
    </cofactor>
    <text evidence="7">Binds 1 5,10-methenyltetrahydrofolate (MTHF) per subunit.</text>
</comment>
<keyword evidence="10" id="KW-1185">Reference proteome</keyword>
<dbReference type="AlphaFoldDB" id="A0A7K0FQD7"/>
<dbReference type="Proteomes" id="UP000462931">
    <property type="component" value="Unassembled WGS sequence"/>
</dbReference>
<feature type="binding site" evidence="6">
    <location>
        <begin position="247"/>
        <end position="251"/>
    </location>
    <ligand>
        <name>FAD</name>
        <dbReference type="ChEBI" id="CHEBI:57692"/>
    </ligand>
</feature>
<dbReference type="Gene3D" id="3.40.50.620">
    <property type="entry name" value="HUPs"/>
    <property type="match status" value="1"/>
</dbReference>
<dbReference type="SUPFAM" id="SSF52425">
    <property type="entry name" value="Cryptochrome/photolyase, N-terminal domain"/>
    <property type="match status" value="1"/>
</dbReference>
<dbReference type="RefSeq" id="WP_154287965.1">
    <property type="nucleotide sequence ID" value="NZ_WKJI01000003.1"/>
</dbReference>
<dbReference type="NCBIfam" id="TIGR02765">
    <property type="entry name" value="crypto_DASH"/>
    <property type="match status" value="1"/>
</dbReference>
<comment type="similarity">
    <text evidence="1 7">Belongs to the DNA photolyase class-1 family.</text>
</comment>
<evidence type="ECO:0000256" key="6">
    <source>
        <dbReference type="PIRSR" id="PIRSR602081-1"/>
    </source>
</evidence>
<evidence type="ECO:0000256" key="1">
    <source>
        <dbReference type="ARBA" id="ARBA00005862"/>
    </source>
</evidence>
<dbReference type="PANTHER" id="PTHR11455:SF22">
    <property type="entry name" value="CRYPTOCHROME DASH"/>
    <property type="match status" value="1"/>
</dbReference>
<comment type="function">
    <text evidence="7">May have a photoreceptor function.</text>
</comment>
<comment type="caution">
    <text evidence="9">The sequence shown here is derived from an EMBL/GenBank/DDBJ whole genome shotgun (WGS) entry which is preliminary data.</text>
</comment>
<dbReference type="InterPro" id="IPR014729">
    <property type="entry name" value="Rossmann-like_a/b/a_fold"/>
</dbReference>
<evidence type="ECO:0000256" key="5">
    <source>
        <dbReference type="ARBA" id="ARBA00022991"/>
    </source>
</evidence>
<evidence type="ECO:0000313" key="9">
    <source>
        <dbReference type="EMBL" id="MRX47851.1"/>
    </source>
</evidence>
<feature type="domain" description="Photolyase/cryptochrome alpha/beta" evidence="8">
    <location>
        <begin position="4"/>
        <end position="138"/>
    </location>
</feature>
<organism evidence="9 10">
    <name type="scientific">Pedobacter puniceum</name>
    <dbReference type="NCBI Taxonomy" id="2666136"/>
    <lineage>
        <taxon>Bacteria</taxon>
        <taxon>Pseudomonadati</taxon>
        <taxon>Bacteroidota</taxon>
        <taxon>Sphingobacteriia</taxon>
        <taxon>Sphingobacteriales</taxon>
        <taxon>Sphingobacteriaceae</taxon>
        <taxon>Pedobacter</taxon>
    </lineage>
</organism>
<evidence type="ECO:0000256" key="7">
    <source>
        <dbReference type="RuleBase" id="RU367151"/>
    </source>
</evidence>
<dbReference type="PROSITE" id="PS51645">
    <property type="entry name" value="PHR_CRY_ALPHA_BETA"/>
    <property type="match status" value="1"/>
</dbReference>
<protein>
    <recommendedName>
        <fullName evidence="2 7">Cryptochrome DASH</fullName>
    </recommendedName>
</protein>
<dbReference type="GO" id="GO:0000719">
    <property type="term" value="P:photoreactive repair"/>
    <property type="evidence" value="ECO:0007669"/>
    <property type="project" value="TreeGrafter"/>
</dbReference>
<feature type="binding site" evidence="6">
    <location>
        <position position="234"/>
    </location>
    <ligand>
        <name>FAD</name>
        <dbReference type="ChEBI" id="CHEBI:57692"/>
    </ligand>
</feature>
<dbReference type="GO" id="GO:0003904">
    <property type="term" value="F:deoxyribodipyrimidine photo-lyase activity"/>
    <property type="evidence" value="ECO:0007669"/>
    <property type="project" value="TreeGrafter"/>
</dbReference>
<evidence type="ECO:0000259" key="8">
    <source>
        <dbReference type="PROSITE" id="PS51645"/>
    </source>
</evidence>
<dbReference type="GO" id="GO:0071949">
    <property type="term" value="F:FAD binding"/>
    <property type="evidence" value="ECO:0007669"/>
    <property type="project" value="TreeGrafter"/>
</dbReference>
<dbReference type="InterPro" id="IPR005101">
    <property type="entry name" value="Cryptochr/Photolyase_FAD-bd"/>
</dbReference>
<dbReference type="PANTHER" id="PTHR11455">
    <property type="entry name" value="CRYPTOCHROME"/>
    <property type="match status" value="1"/>
</dbReference>
<evidence type="ECO:0000256" key="3">
    <source>
        <dbReference type="ARBA" id="ARBA00022630"/>
    </source>
</evidence>
<dbReference type="Pfam" id="PF00875">
    <property type="entry name" value="DNA_photolyase"/>
    <property type="match status" value="1"/>
</dbReference>
<dbReference type="InterPro" id="IPR036155">
    <property type="entry name" value="Crypto/Photolyase_N_sf"/>
</dbReference>
<proteinExistence type="inferred from homology"/>
<dbReference type="EMBL" id="WKJI01000003">
    <property type="protein sequence ID" value="MRX47851.1"/>
    <property type="molecule type" value="Genomic_DNA"/>
</dbReference>
<dbReference type="SUPFAM" id="SSF48173">
    <property type="entry name" value="Cryptochrome/photolyase FAD-binding domain"/>
    <property type="match status" value="1"/>
</dbReference>
<reference evidence="9 10" key="1">
    <citation type="submission" date="2019-11" db="EMBL/GenBank/DDBJ databases">
        <authorList>
            <person name="Cheng Q."/>
            <person name="Yang Z."/>
        </authorList>
    </citation>
    <scope>NUCLEOTIDE SEQUENCE [LARGE SCALE GENOMIC DNA]</scope>
    <source>
        <strain evidence="9 10">HX-22-1</strain>
    </source>
</reference>
<gene>
    <name evidence="9" type="ORF">GJJ64_11670</name>
</gene>
<evidence type="ECO:0000313" key="10">
    <source>
        <dbReference type="Proteomes" id="UP000462931"/>
    </source>
</evidence>
<keyword evidence="5 7" id="KW-0157">Chromophore</keyword>
<dbReference type="Gene3D" id="1.10.579.10">
    <property type="entry name" value="DNA Cyclobutane Dipyrimidine Photolyase, subunit A, domain 3"/>
    <property type="match status" value="1"/>
</dbReference>